<gene>
    <name evidence="1" type="ORF">AWM70_18055</name>
</gene>
<keyword evidence="2" id="KW-1185">Reference proteome</keyword>
<reference evidence="1 2" key="1">
    <citation type="submission" date="2016-01" db="EMBL/GenBank/DDBJ databases">
        <title>Complete Genome Sequence of Paenibacillus yonginensis DCY84, a novel Plant Growth-Promoting Bacteria with Elicitation of Induced Systemic Resistance.</title>
        <authorList>
            <person name="Kim Y.J."/>
            <person name="Yang D.C."/>
            <person name="Sukweenadhi J."/>
        </authorList>
    </citation>
    <scope>NUCLEOTIDE SEQUENCE [LARGE SCALE GENOMIC DNA]</scope>
    <source>
        <strain evidence="1 2">DCY84</strain>
    </source>
</reference>
<proteinExistence type="predicted"/>
<dbReference type="Proteomes" id="UP000092573">
    <property type="component" value="Chromosome"/>
</dbReference>
<name>A0A1B1N4C2_9BACL</name>
<protein>
    <submittedName>
        <fullName evidence="1">Uncharacterized protein</fullName>
    </submittedName>
</protein>
<dbReference type="AlphaFoldDB" id="A0A1B1N4C2"/>
<evidence type="ECO:0000313" key="2">
    <source>
        <dbReference type="Proteomes" id="UP000092573"/>
    </source>
</evidence>
<dbReference type="RefSeq" id="WP_068698717.1">
    <property type="nucleotide sequence ID" value="NZ_CP014167.1"/>
</dbReference>
<dbReference type="EMBL" id="CP014167">
    <property type="protein sequence ID" value="ANS76252.1"/>
    <property type="molecule type" value="Genomic_DNA"/>
</dbReference>
<dbReference type="OrthoDB" id="2541312at2"/>
<evidence type="ECO:0000313" key="1">
    <source>
        <dbReference type="EMBL" id="ANS76252.1"/>
    </source>
</evidence>
<organism evidence="1 2">
    <name type="scientific">Paenibacillus yonginensis</name>
    <dbReference type="NCBI Taxonomy" id="1462996"/>
    <lineage>
        <taxon>Bacteria</taxon>
        <taxon>Bacillati</taxon>
        <taxon>Bacillota</taxon>
        <taxon>Bacilli</taxon>
        <taxon>Bacillales</taxon>
        <taxon>Paenibacillaceae</taxon>
        <taxon>Paenibacillus</taxon>
    </lineage>
</organism>
<dbReference type="KEGG" id="pyg:AWM70_18055"/>
<accession>A0A1B1N4C2</accession>
<sequence length="434" mass="47043">MPLTAFDTEYGQADSKPDALSKEGKNAAIDLQNIQVENNNISFTAALEYNNQHAEISASGKLYKSSKQKDGVNSVVGDIQDKTNTFNFLLFEVYNDSSRNKVTTINSAIIDSNFSHKPHMNIYLTDASGNLLLFEIPIPKELSKLSVSNNDQIEPTKDYAWFINVLKPHEPIIVPATPEALQAAGLSIHSDVSILAVNGYSDWADNLVTYRETLGGTPYQWTTLAYGTWKAADVTGQNTWTNTFKISESTTINGIVVPDVNNLLRFRNVTLTNAVGAKSSISRSFVQGQLDGKSNGSSLAMLVGNKIWSTALPAAPSLSDIQSWITAVNNALSSKTVTLGSSGTVLNSGPVVTQSADSASYEMFRKTADANGNTLSNGHYLTLQSDVQFEQGSTTATSATANGMMTIKWDIYTASTKYSSESKTISFQYNVKKN</sequence>